<evidence type="ECO:0000313" key="1">
    <source>
        <dbReference type="EMBL" id="KIK22984.1"/>
    </source>
</evidence>
<organism evidence="1 2">
    <name type="scientific">Pisolithus microcarpus 441</name>
    <dbReference type="NCBI Taxonomy" id="765257"/>
    <lineage>
        <taxon>Eukaryota</taxon>
        <taxon>Fungi</taxon>
        <taxon>Dikarya</taxon>
        <taxon>Basidiomycota</taxon>
        <taxon>Agaricomycotina</taxon>
        <taxon>Agaricomycetes</taxon>
        <taxon>Agaricomycetidae</taxon>
        <taxon>Boletales</taxon>
        <taxon>Sclerodermatineae</taxon>
        <taxon>Pisolithaceae</taxon>
        <taxon>Pisolithus</taxon>
    </lineage>
</organism>
<dbReference type="OrthoDB" id="2684213at2759"/>
<dbReference type="HOGENOM" id="CLU_2639024_0_0_1"/>
<gene>
    <name evidence="1" type="ORF">PISMIDRAFT_101441</name>
</gene>
<dbReference type="AlphaFoldDB" id="A0A0C9ZAK6"/>
<dbReference type="Proteomes" id="UP000054018">
    <property type="component" value="Unassembled WGS sequence"/>
</dbReference>
<protein>
    <submittedName>
        <fullName evidence="1">Uncharacterized protein</fullName>
    </submittedName>
</protein>
<accession>A0A0C9ZAK6</accession>
<name>A0A0C9ZAK6_9AGAM</name>
<dbReference type="EMBL" id="KN833732">
    <property type="protein sequence ID" value="KIK22984.1"/>
    <property type="molecule type" value="Genomic_DNA"/>
</dbReference>
<evidence type="ECO:0000313" key="2">
    <source>
        <dbReference type="Proteomes" id="UP000054018"/>
    </source>
</evidence>
<keyword evidence="2" id="KW-1185">Reference proteome</keyword>
<reference evidence="2" key="2">
    <citation type="submission" date="2015-01" db="EMBL/GenBank/DDBJ databases">
        <title>Evolutionary Origins and Diversification of the Mycorrhizal Mutualists.</title>
        <authorList>
            <consortium name="DOE Joint Genome Institute"/>
            <consortium name="Mycorrhizal Genomics Consortium"/>
            <person name="Kohler A."/>
            <person name="Kuo A."/>
            <person name="Nagy L.G."/>
            <person name="Floudas D."/>
            <person name="Copeland A."/>
            <person name="Barry K.W."/>
            <person name="Cichocki N."/>
            <person name="Veneault-Fourrey C."/>
            <person name="LaButti K."/>
            <person name="Lindquist E.A."/>
            <person name="Lipzen A."/>
            <person name="Lundell T."/>
            <person name="Morin E."/>
            <person name="Murat C."/>
            <person name="Riley R."/>
            <person name="Ohm R."/>
            <person name="Sun H."/>
            <person name="Tunlid A."/>
            <person name="Henrissat B."/>
            <person name="Grigoriev I.V."/>
            <person name="Hibbett D.S."/>
            <person name="Martin F."/>
        </authorList>
    </citation>
    <scope>NUCLEOTIDE SEQUENCE [LARGE SCALE GENOMIC DNA]</scope>
    <source>
        <strain evidence="2">441</strain>
    </source>
</reference>
<proteinExistence type="predicted"/>
<reference evidence="1 2" key="1">
    <citation type="submission" date="2014-04" db="EMBL/GenBank/DDBJ databases">
        <authorList>
            <consortium name="DOE Joint Genome Institute"/>
            <person name="Kuo A."/>
            <person name="Kohler A."/>
            <person name="Costa M.D."/>
            <person name="Nagy L.G."/>
            <person name="Floudas D."/>
            <person name="Copeland A."/>
            <person name="Barry K.W."/>
            <person name="Cichocki N."/>
            <person name="Veneault-Fourrey C."/>
            <person name="LaButti K."/>
            <person name="Lindquist E.A."/>
            <person name="Lipzen A."/>
            <person name="Lundell T."/>
            <person name="Morin E."/>
            <person name="Murat C."/>
            <person name="Sun H."/>
            <person name="Tunlid A."/>
            <person name="Henrissat B."/>
            <person name="Grigoriev I.V."/>
            <person name="Hibbett D.S."/>
            <person name="Martin F."/>
            <person name="Nordberg H.P."/>
            <person name="Cantor M.N."/>
            <person name="Hua S.X."/>
        </authorList>
    </citation>
    <scope>NUCLEOTIDE SEQUENCE [LARGE SCALE GENOMIC DNA]</scope>
    <source>
        <strain evidence="1 2">441</strain>
    </source>
</reference>
<sequence length="77" mass="8580">MFHCQASPQVPTISALECAHARNVGALATKLGVPDLPNLLCHFLQSQLCPNNFHNPEDTPYHECLVYEGRIDIFCTQ</sequence>